<evidence type="ECO:0000256" key="2">
    <source>
        <dbReference type="SAM" id="SignalP"/>
    </source>
</evidence>
<dbReference type="RefSeq" id="XP_022482788.1">
    <property type="nucleotide sequence ID" value="XM_022637360.1"/>
</dbReference>
<name>A0A1F5L2X0_PENAI</name>
<sequence>MRRAIVFSIVAISLTLAETTSVPPYGQCYTHDVCRAQEDGVRGQFPSCPTDCEFYTATHDQSGGLVTQACFKPDGTYCGRICSAALGCRAVTYWPNDEESKCCMLSFGAEDNLEEEDKSGDGTFGGTLVKVEVSKENGVSPQQVLSGEEPDSKSEDKPEPKVENDRGEDSKDAGLSKELAGIPRNQLCPSYNGRDFETTNSDGSRNKWRILCNTMLNHGAWQPDGLHLCRSIYARIFNIDTMGESQENLFNVWTYDKAEKTKITDRIVIGSIKEDATLADIRASLIKSKLDSKKARFPFCSKDGARIGDDSKWKLYQELSAEVPKKQSSKNGDDEQPAEGDAKKSDTPSLSITAHDVYFELSEEETNRKYGELGANVQKLLETPLDLELGKDKVNLLKASIADFELAGYDHKQWKSKASTTDAISAGSLSDADWDMVSRATHFLNGHRMVFLENAGGRRKFQRIDKAPYPAFSIKARSLDEMGMTGPNVTLPTKNPKILYKYPLYTVTDDSYVNVFETANALSNSLASSNFSSMDVEASIGGGLFGYSAAAKGGFSRSETDALATSEQSKHRTMNITYNFPRVVLHLDNDSLELTKGCKEALDHIIKLREDPKVASWQERKALIKFYQKFGHFFATNVELGGKLFSKEEFSSTDVGKTAEKSNAMKISAALSFSSPVVQASASYSQENQKASGSASQTSNMSKALSWEAVGGDTTLCNNPPAWSSTVKPFKNWRVINQKDVMAIAEFIGTFNDYGKIPEMFKMISSESAQKTPCRFLLQADPGHDGKIKGTQYYGLRNDKGETRNEGMFDTLRDWCLKEDKVVQSYGLDGINNSTNNAKYKFEQDTYTNHWHEWVGIDPQSSRTVTGGCIFELDVETQLGRPPRLTYNTPYKLFNKATRSYLAADVGWDARIGGRTMGLLFYTRSYKRIGTFVFQKANQPSATGTIDEGANVSLHLCDDNDVPIGQVKRNINDQSTLGVELNDCELKFLFVTNNSYMRYDVGDY</sequence>
<protein>
    <recommendedName>
        <fullName evidence="3">MACPF domain-containing protein</fullName>
    </recommendedName>
</protein>
<feature type="region of interest" description="Disordered" evidence="1">
    <location>
        <begin position="135"/>
        <end position="178"/>
    </location>
</feature>
<dbReference type="OrthoDB" id="2562973at2759"/>
<feature type="compositionally biased region" description="Basic and acidic residues" evidence="1">
    <location>
        <begin position="150"/>
        <end position="175"/>
    </location>
</feature>
<dbReference type="STRING" id="1835702.A0A1F5L2X0"/>
<dbReference type="EMBL" id="LXJU01000049">
    <property type="protein sequence ID" value="OGE47329.1"/>
    <property type="molecule type" value="Genomic_DNA"/>
</dbReference>
<feature type="signal peptide" evidence="2">
    <location>
        <begin position="1"/>
        <end position="17"/>
    </location>
</feature>
<organism evidence="4 5">
    <name type="scientific">Penicillium arizonense</name>
    <dbReference type="NCBI Taxonomy" id="1835702"/>
    <lineage>
        <taxon>Eukaryota</taxon>
        <taxon>Fungi</taxon>
        <taxon>Dikarya</taxon>
        <taxon>Ascomycota</taxon>
        <taxon>Pezizomycotina</taxon>
        <taxon>Eurotiomycetes</taxon>
        <taxon>Eurotiomycetidae</taxon>
        <taxon>Eurotiales</taxon>
        <taxon>Aspergillaceae</taxon>
        <taxon>Penicillium</taxon>
    </lineage>
</organism>
<dbReference type="AlphaFoldDB" id="A0A1F5L2X0"/>
<reference evidence="4 5" key="1">
    <citation type="journal article" date="2016" name="Sci. Rep.">
        <title>Penicillium arizonense, a new, genome sequenced fungal species, reveals a high chemical diversity in secreted metabolites.</title>
        <authorList>
            <person name="Grijseels S."/>
            <person name="Nielsen J.C."/>
            <person name="Randelovic M."/>
            <person name="Nielsen J."/>
            <person name="Nielsen K.F."/>
            <person name="Workman M."/>
            <person name="Frisvad J.C."/>
        </authorList>
    </citation>
    <scope>NUCLEOTIDE SEQUENCE [LARGE SCALE GENOMIC DNA]</scope>
    <source>
        <strain evidence="4 5">CBS 141311</strain>
    </source>
</reference>
<evidence type="ECO:0000313" key="5">
    <source>
        <dbReference type="Proteomes" id="UP000177622"/>
    </source>
</evidence>
<dbReference type="Proteomes" id="UP000177622">
    <property type="component" value="Unassembled WGS sequence"/>
</dbReference>
<keyword evidence="2" id="KW-0732">Signal</keyword>
<dbReference type="InterPro" id="IPR020864">
    <property type="entry name" value="MACPF"/>
</dbReference>
<dbReference type="Pfam" id="PF01823">
    <property type="entry name" value="MACPF"/>
    <property type="match status" value="1"/>
</dbReference>
<comment type="caution">
    <text evidence="4">The sequence shown here is derived from an EMBL/GenBank/DDBJ whole genome shotgun (WGS) entry which is preliminary data.</text>
</comment>
<accession>A0A1F5L2X0</accession>
<feature type="region of interest" description="Disordered" evidence="1">
    <location>
        <begin position="323"/>
        <end position="348"/>
    </location>
</feature>
<feature type="domain" description="MACPF" evidence="3">
    <location>
        <begin position="564"/>
        <end position="748"/>
    </location>
</feature>
<keyword evidence="5" id="KW-1185">Reference proteome</keyword>
<evidence type="ECO:0000259" key="3">
    <source>
        <dbReference type="Pfam" id="PF01823"/>
    </source>
</evidence>
<feature type="chain" id="PRO_5009519218" description="MACPF domain-containing protein" evidence="2">
    <location>
        <begin position="18"/>
        <end position="1004"/>
    </location>
</feature>
<evidence type="ECO:0000313" key="4">
    <source>
        <dbReference type="EMBL" id="OGE47329.1"/>
    </source>
</evidence>
<dbReference type="GeneID" id="34582094"/>
<proteinExistence type="predicted"/>
<evidence type="ECO:0000256" key="1">
    <source>
        <dbReference type="SAM" id="MobiDB-lite"/>
    </source>
</evidence>
<gene>
    <name evidence="4" type="ORF">PENARI_c049G10822</name>
</gene>